<sequence length="222" mass="22620">MGPDQHRQERELLGAYALGQLDAADRARVQEHLAGCADCRAELASLDTVAAALRGLDPDTLAPLDAAPPAGLADDIFATVGARRRAAARRSRVRRVLAGGLVAAGLVGAFALGGRTLGTPDAPPVVAVSLRVLPAAVEAQAGLVRHTWGTELDLQASGLADGGTYTVVFLTRDGTRVPAGSFLGTGSQPLHCSVNAAVSLDATAEVQVTDDRGALVMDASVG</sequence>
<dbReference type="EMBL" id="JACHZG010000001">
    <property type="protein sequence ID" value="MBB3327355.1"/>
    <property type="molecule type" value="Genomic_DNA"/>
</dbReference>
<evidence type="ECO:0000256" key="3">
    <source>
        <dbReference type="ARBA" id="ARBA00022989"/>
    </source>
</evidence>
<evidence type="ECO:0000313" key="10">
    <source>
        <dbReference type="Proteomes" id="UP000565572"/>
    </source>
</evidence>
<evidence type="ECO:0000256" key="2">
    <source>
        <dbReference type="ARBA" id="ARBA00022692"/>
    </source>
</evidence>
<keyword evidence="4" id="KW-0805">Transcription regulation</keyword>
<dbReference type="InterPro" id="IPR051474">
    <property type="entry name" value="Anti-sigma-K/W_factor"/>
</dbReference>
<accession>A0A7W5JWA4</accession>
<keyword evidence="5 7" id="KW-0472">Membrane</keyword>
<evidence type="ECO:0000313" key="9">
    <source>
        <dbReference type="EMBL" id="MBB3327355.1"/>
    </source>
</evidence>
<dbReference type="GO" id="GO:0016989">
    <property type="term" value="F:sigma factor antagonist activity"/>
    <property type="evidence" value="ECO:0007669"/>
    <property type="project" value="TreeGrafter"/>
</dbReference>
<keyword evidence="3 7" id="KW-1133">Transmembrane helix</keyword>
<organism evidence="9 10">
    <name type="scientific">Microlunatus antarcticus</name>
    <dbReference type="NCBI Taxonomy" id="53388"/>
    <lineage>
        <taxon>Bacteria</taxon>
        <taxon>Bacillati</taxon>
        <taxon>Actinomycetota</taxon>
        <taxon>Actinomycetes</taxon>
        <taxon>Propionibacteriales</taxon>
        <taxon>Propionibacteriaceae</taxon>
        <taxon>Microlunatus</taxon>
    </lineage>
</organism>
<evidence type="ECO:0000256" key="4">
    <source>
        <dbReference type="ARBA" id="ARBA00023015"/>
    </source>
</evidence>
<dbReference type="Proteomes" id="UP000565572">
    <property type="component" value="Unassembled WGS sequence"/>
</dbReference>
<evidence type="ECO:0000256" key="7">
    <source>
        <dbReference type="SAM" id="Phobius"/>
    </source>
</evidence>
<dbReference type="InterPro" id="IPR041916">
    <property type="entry name" value="Anti_sigma_zinc_sf"/>
</dbReference>
<comment type="caution">
    <text evidence="9">The sequence shown here is derived from an EMBL/GenBank/DDBJ whole genome shotgun (WGS) entry which is preliminary data.</text>
</comment>
<dbReference type="Pfam" id="PF13490">
    <property type="entry name" value="zf-HC2"/>
    <property type="match status" value="1"/>
</dbReference>
<proteinExistence type="predicted"/>
<name>A0A7W5JWA4_9ACTN</name>
<feature type="domain" description="Putative zinc-finger" evidence="8">
    <location>
        <begin position="10"/>
        <end position="40"/>
    </location>
</feature>
<dbReference type="RefSeq" id="WP_183338529.1">
    <property type="nucleotide sequence ID" value="NZ_JACHZG010000001.1"/>
</dbReference>
<dbReference type="GO" id="GO:0006417">
    <property type="term" value="P:regulation of translation"/>
    <property type="evidence" value="ECO:0007669"/>
    <property type="project" value="TreeGrafter"/>
</dbReference>
<keyword evidence="2 7" id="KW-0812">Transmembrane</keyword>
<keyword evidence="10" id="KW-1185">Reference proteome</keyword>
<dbReference type="AlphaFoldDB" id="A0A7W5JWA4"/>
<dbReference type="GO" id="GO:0016020">
    <property type="term" value="C:membrane"/>
    <property type="evidence" value="ECO:0007669"/>
    <property type="project" value="UniProtKB-SubCell"/>
</dbReference>
<evidence type="ECO:0000256" key="5">
    <source>
        <dbReference type="ARBA" id="ARBA00023136"/>
    </source>
</evidence>
<dbReference type="PANTHER" id="PTHR37461:SF1">
    <property type="entry name" value="ANTI-SIGMA-K FACTOR RSKA"/>
    <property type="match status" value="1"/>
</dbReference>
<evidence type="ECO:0000256" key="6">
    <source>
        <dbReference type="ARBA" id="ARBA00023163"/>
    </source>
</evidence>
<dbReference type="PANTHER" id="PTHR37461">
    <property type="entry name" value="ANTI-SIGMA-K FACTOR RSKA"/>
    <property type="match status" value="1"/>
</dbReference>
<comment type="subcellular location">
    <subcellularLocation>
        <location evidence="1">Membrane</location>
        <topology evidence="1">Single-pass membrane protein</topology>
    </subcellularLocation>
</comment>
<evidence type="ECO:0000256" key="1">
    <source>
        <dbReference type="ARBA" id="ARBA00004167"/>
    </source>
</evidence>
<dbReference type="Gene3D" id="1.10.10.1320">
    <property type="entry name" value="Anti-sigma factor, zinc-finger domain"/>
    <property type="match status" value="1"/>
</dbReference>
<gene>
    <name evidence="9" type="ORF">FHX39_002299</name>
</gene>
<reference evidence="9 10" key="1">
    <citation type="submission" date="2020-08" db="EMBL/GenBank/DDBJ databases">
        <title>Sequencing the genomes of 1000 actinobacteria strains.</title>
        <authorList>
            <person name="Klenk H.-P."/>
        </authorList>
    </citation>
    <scope>NUCLEOTIDE SEQUENCE [LARGE SCALE GENOMIC DNA]</scope>
    <source>
        <strain evidence="9 10">DSM 11053</strain>
    </source>
</reference>
<protein>
    <recommendedName>
        <fullName evidence="8">Putative zinc-finger domain-containing protein</fullName>
    </recommendedName>
</protein>
<keyword evidence="6" id="KW-0804">Transcription</keyword>
<evidence type="ECO:0000259" key="8">
    <source>
        <dbReference type="Pfam" id="PF13490"/>
    </source>
</evidence>
<feature type="transmembrane region" description="Helical" evidence="7">
    <location>
        <begin position="93"/>
        <end position="113"/>
    </location>
</feature>
<dbReference type="InterPro" id="IPR027383">
    <property type="entry name" value="Znf_put"/>
</dbReference>